<dbReference type="PRINTS" id="PR00207">
    <property type="entry name" value="FLAGELLIN"/>
</dbReference>
<keyword evidence="6" id="KW-0966">Cell projection</keyword>
<evidence type="ECO:0000256" key="2">
    <source>
        <dbReference type="ARBA" id="ARBA00023143"/>
    </source>
</evidence>
<dbReference type="GO" id="GO:0009288">
    <property type="term" value="C:bacterial-type flagellum"/>
    <property type="evidence" value="ECO:0007669"/>
    <property type="project" value="UniProtKB-SubCell"/>
</dbReference>
<dbReference type="EMBL" id="MDDS01000025">
    <property type="protein sequence ID" value="ODP37620.1"/>
    <property type="molecule type" value="Genomic_DNA"/>
</dbReference>
<dbReference type="InterPro" id="IPR046358">
    <property type="entry name" value="Flagellin_C"/>
</dbReference>
<dbReference type="Pfam" id="PF00700">
    <property type="entry name" value="Flagellin_C"/>
    <property type="match status" value="1"/>
</dbReference>
<dbReference type="Gene3D" id="2.170.280.10">
    <property type="entry name" value="f41 fragment of flagellin, middle domain"/>
    <property type="match status" value="1"/>
</dbReference>
<dbReference type="Gene3D" id="3.30.70.2120">
    <property type="match status" value="1"/>
</dbReference>
<dbReference type="GO" id="GO:0005198">
    <property type="term" value="F:structural molecule activity"/>
    <property type="evidence" value="ECO:0007669"/>
    <property type="project" value="UniProtKB-UniRule"/>
</dbReference>
<keyword evidence="6" id="KW-0282">Flagellum</keyword>
<evidence type="ECO:0000313" key="6">
    <source>
        <dbReference type="EMBL" id="ODP37620.1"/>
    </source>
</evidence>
<dbReference type="PANTHER" id="PTHR42792">
    <property type="entry name" value="FLAGELLIN"/>
    <property type="match status" value="1"/>
</dbReference>
<dbReference type="Gene3D" id="6.10.10.10">
    <property type="entry name" value="Flagellar export chaperone, C-terminal domain"/>
    <property type="match status" value="1"/>
</dbReference>
<feature type="domain" description="Flagellin C-terminal" evidence="5">
    <location>
        <begin position="560"/>
        <end position="645"/>
    </location>
</feature>
<keyword evidence="3" id="KW-0964">Secreted</keyword>
<comment type="caution">
    <text evidence="6">The sequence shown here is derived from an EMBL/GenBank/DDBJ whole genome shotgun (WGS) entry which is preliminary data.</text>
</comment>
<keyword evidence="2 3" id="KW-0975">Bacterial flagellum</keyword>
<gene>
    <name evidence="6" type="ORF">BFL28_16760</name>
</gene>
<dbReference type="Gene3D" id="2.30.220.10">
    <property type="entry name" value="f41 fragment of flagellin, C-terminal domain"/>
    <property type="match status" value="1"/>
</dbReference>
<sequence>MTVIGTNIASLRAANASKMASSSLQTSMERLSTGKRINSAKDDAAGLAIASRMTSQIKSMSVAIRNANDGISLAQTAEGALGEVTNMLQRMKELATQSANGTLGTSERGALQAEVSQLISQIDDIAKTTNFNGINLLDGSHKEVKLQTGTNAGQTITMAMVATSASDLGLTGTGAAGQVTTGRYTNAANLAVDDLTFNGVNAFSGGLTGSNIDDATKFAAAINANSAATGVTAKAYNELKGTAPTGTSWAAGDLVINNDSVGAANSVEELVSNINRDVAGVTASLVDGKVVLTNDTGADIIVATANSSSGATKAGLTDGTYAGYVALNTKDGGALAIGGKASSTELQAIGLNLSSGDGVKGTVVTSAAFAATDKVKINGVSIGASSDGSAAAKAAAINAKSAETGVTATAETKVTVALAPANFSGTATMTVNGKVINLTTNKTLDTIINDINTGTSAGVTASASEDGKLVITSTSGSNVTIANGVGTGVASLADADGGAVTVGQPAFGSLKLTSKDGSPIEITGDNTSVLGLATQGGTAGAGSASKTLSIATVEEANAAMAKIDAALDQISTSRGNLGAVQNRLEVTVNNLTTTTSNLSEARSRIEDADFSAETTALAKAQILSQASTAMLAQANQSQQNVMSLLR</sequence>
<evidence type="ECO:0000313" key="7">
    <source>
        <dbReference type="Proteomes" id="UP000094487"/>
    </source>
</evidence>
<evidence type="ECO:0000256" key="1">
    <source>
        <dbReference type="ARBA" id="ARBA00005709"/>
    </source>
</evidence>
<feature type="domain" description="Flagellin N-terminal" evidence="4">
    <location>
        <begin position="4"/>
        <end position="140"/>
    </location>
</feature>
<evidence type="ECO:0000259" key="4">
    <source>
        <dbReference type="Pfam" id="PF00669"/>
    </source>
</evidence>
<protein>
    <recommendedName>
        <fullName evidence="3">Flagellin</fullName>
    </recommendedName>
</protein>
<dbReference type="PANTHER" id="PTHR42792:SF2">
    <property type="entry name" value="FLAGELLIN"/>
    <property type="match status" value="1"/>
</dbReference>
<proteinExistence type="inferred from homology"/>
<keyword evidence="6" id="KW-0969">Cilium</keyword>
<organism evidence="6 7">
    <name type="scientific">Sphingomonas turrisvirgatae</name>
    <dbReference type="NCBI Taxonomy" id="1888892"/>
    <lineage>
        <taxon>Bacteria</taxon>
        <taxon>Pseudomonadati</taxon>
        <taxon>Pseudomonadota</taxon>
        <taxon>Alphaproteobacteria</taxon>
        <taxon>Sphingomonadales</taxon>
        <taxon>Sphingomonadaceae</taxon>
        <taxon>Sphingomonas</taxon>
    </lineage>
</organism>
<dbReference type="Gene3D" id="1.20.1330.10">
    <property type="entry name" value="f41 fragment of flagellin, N-terminal domain"/>
    <property type="match status" value="2"/>
</dbReference>
<dbReference type="STRING" id="1888892.BFL28_16760"/>
<dbReference type="SUPFAM" id="SSF64518">
    <property type="entry name" value="Phase 1 flagellin"/>
    <property type="match status" value="2"/>
</dbReference>
<dbReference type="Proteomes" id="UP000094487">
    <property type="component" value="Unassembled WGS sequence"/>
</dbReference>
<evidence type="ECO:0000259" key="5">
    <source>
        <dbReference type="Pfam" id="PF00700"/>
    </source>
</evidence>
<dbReference type="Pfam" id="PF00669">
    <property type="entry name" value="Flagellin_N"/>
    <property type="match status" value="1"/>
</dbReference>
<comment type="function">
    <text evidence="3">Flagellin is the subunit protein which polymerizes to form the filaments of bacterial flagella.</text>
</comment>
<dbReference type="InterPro" id="IPR001029">
    <property type="entry name" value="Flagellin_N"/>
</dbReference>
<name>A0A1E3LXT8_9SPHN</name>
<comment type="subcellular location">
    <subcellularLocation>
        <location evidence="3">Secreted</location>
    </subcellularLocation>
    <subcellularLocation>
        <location evidence="3">Bacterial flagellum</location>
    </subcellularLocation>
</comment>
<keyword evidence="7" id="KW-1185">Reference proteome</keyword>
<accession>A0A1E3LXT8</accession>
<dbReference type="AlphaFoldDB" id="A0A1E3LXT8"/>
<comment type="similarity">
    <text evidence="1 3">Belongs to the bacterial flagellin family.</text>
</comment>
<dbReference type="OrthoDB" id="9796789at2"/>
<dbReference type="GO" id="GO:0005576">
    <property type="term" value="C:extracellular region"/>
    <property type="evidence" value="ECO:0007669"/>
    <property type="project" value="UniProtKB-SubCell"/>
</dbReference>
<dbReference type="InterPro" id="IPR001492">
    <property type="entry name" value="Flagellin"/>
</dbReference>
<reference evidence="6 7" key="1">
    <citation type="submission" date="2016-08" db="EMBL/GenBank/DDBJ databases">
        <title>Draft genome of the agarase producing Sphingomonas sp. MCT13.</title>
        <authorList>
            <person name="D'Andrea M.M."/>
            <person name="Rossolini G.M."/>
            <person name="Thaller M.C."/>
        </authorList>
    </citation>
    <scope>NUCLEOTIDE SEQUENCE [LARGE SCALE GENOMIC DNA]</scope>
    <source>
        <strain evidence="6 7">MCT13</strain>
    </source>
</reference>
<evidence type="ECO:0000256" key="3">
    <source>
        <dbReference type="RuleBase" id="RU362073"/>
    </source>
</evidence>
<dbReference type="InterPro" id="IPR042187">
    <property type="entry name" value="Flagellin_C_sub2"/>
</dbReference>